<accession>A0AAW5KK19</accession>
<evidence type="ECO:0000259" key="1">
    <source>
        <dbReference type="Pfam" id="PF13280"/>
    </source>
</evidence>
<dbReference type="Pfam" id="PF13280">
    <property type="entry name" value="WYL"/>
    <property type="match status" value="1"/>
</dbReference>
<dbReference type="Proteomes" id="UP001206236">
    <property type="component" value="Unassembled WGS sequence"/>
</dbReference>
<reference evidence="2" key="1">
    <citation type="submission" date="2022-06" db="EMBL/GenBank/DDBJ databases">
        <title>Isolation of gut microbiota from human fecal samples.</title>
        <authorList>
            <person name="Pamer E.G."/>
            <person name="Barat B."/>
            <person name="Waligurski E."/>
            <person name="Medina S."/>
            <person name="Paddock L."/>
            <person name="Mostad J."/>
        </authorList>
    </citation>
    <scope>NUCLEOTIDE SEQUENCE</scope>
    <source>
        <strain evidence="2">DFI.5.57</strain>
    </source>
</reference>
<dbReference type="RefSeq" id="WP_256321947.1">
    <property type="nucleotide sequence ID" value="NZ_JANGCN010000011.1"/>
</dbReference>
<name>A0AAW5KK19_9FIRM</name>
<protein>
    <submittedName>
        <fullName evidence="2">WYL domain-containing protein</fullName>
    </submittedName>
</protein>
<sequence>MSYTKTDMLSHKIIEILKEHSDEKHPLTQQQICGYLEEKLGIKPNRKTVAQHLKSIIGDESCNVFIADKDNDDDDDDKSDKKYITDISYASDITAEEYEFLADSIIYSPMLPADYVRDLIKKINSLSTGNTKSKEANLRETFHYGNKSIFLVIENIKEAMNTNRKLDVTISDYDKNGKLLTKSDPQSGIKLQRVMLSPYGIVMADGFYYLLASDVRYDDLRHFRIDKILKASICEEDGSMRDVKTLSNVPRDLKPVQYKNLNRYMLDGTVERVHINIKKKDISLVLDTFGNEFTCNKVIGNDDIYDVTFRANIQTAVRWAIANRKAVKLTSPKKAVDIVKEEISALSEMYGNQER</sequence>
<feature type="domain" description="WYL" evidence="1">
    <location>
        <begin position="192"/>
        <end position="231"/>
    </location>
</feature>
<dbReference type="InterPro" id="IPR026881">
    <property type="entry name" value="WYL_dom"/>
</dbReference>
<comment type="caution">
    <text evidence="2">The sequence shown here is derived from an EMBL/GenBank/DDBJ whole genome shotgun (WGS) entry which is preliminary data.</text>
</comment>
<dbReference type="PROSITE" id="PS52050">
    <property type="entry name" value="WYL"/>
    <property type="match status" value="1"/>
</dbReference>
<organism evidence="2 3">
    <name type="scientific">Ruminococcus bicirculans</name>
    <name type="common">ex Wegman et al. 2014</name>
    <dbReference type="NCBI Taxonomy" id="1160721"/>
    <lineage>
        <taxon>Bacteria</taxon>
        <taxon>Bacillati</taxon>
        <taxon>Bacillota</taxon>
        <taxon>Clostridia</taxon>
        <taxon>Eubacteriales</taxon>
        <taxon>Oscillospiraceae</taxon>
        <taxon>Ruminococcus</taxon>
    </lineage>
</organism>
<evidence type="ECO:0000313" key="2">
    <source>
        <dbReference type="EMBL" id="MCQ5152963.1"/>
    </source>
</evidence>
<gene>
    <name evidence="2" type="ORF">NE632_06540</name>
</gene>
<dbReference type="AlphaFoldDB" id="A0AAW5KK19"/>
<dbReference type="EMBL" id="JANGCN010000011">
    <property type="protein sequence ID" value="MCQ5152963.1"/>
    <property type="molecule type" value="Genomic_DNA"/>
</dbReference>
<evidence type="ECO:0000313" key="3">
    <source>
        <dbReference type="Proteomes" id="UP001206236"/>
    </source>
</evidence>
<proteinExistence type="predicted"/>